<dbReference type="EMBL" id="JBHTLH010000005">
    <property type="protein sequence ID" value="MFD1124169.1"/>
    <property type="molecule type" value="Genomic_DNA"/>
</dbReference>
<dbReference type="Gene3D" id="3.30.70.1210">
    <property type="entry name" value="Crispr-associated protein, domain 2"/>
    <property type="match status" value="1"/>
</dbReference>
<evidence type="ECO:0000313" key="2">
    <source>
        <dbReference type="Proteomes" id="UP001597156"/>
    </source>
</evidence>
<evidence type="ECO:0000313" key="1">
    <source>
        <dbReference type="EMBL" id="MFD1124169.1"/>
    </source>
</evidence>
<dbReference type="SMART" id="SM01101">
    <property type="entry name" value="CRISPR_assoc"/>
    <property type="match status" value="1"/>
</dbReference>
<comment type="caution">
    <text evidence="1">The sequence shown here is derived from an EMBL/GenBank/DDBJ whole genome shotgun (WGS) entry which is preliminary data.</text>
</comment>
<proteinExistence type="predicted"/>
<dbReference type="CDD" id="cd09727">
    <property type="entry name" value="Cas6_I-E"/>
    <property type="match status" value="1"/>
</dbReference>
<accession>A0ABW3PF15</accession>
<dbReference type="Gene3D" id="3.30.70.1200">
    <property type="entry name" value="Crispr-associated protein, domain 1"/>
    <property type="match status" value="1"/>
</dbReference>
<dbReference type="InterPro" id="IPR010179">
    <property type="entry name" value="CRISPR-assoc_prot_Cse3"/>
</dbReference>
<sequence>MYLSRVEIDIKNRQKIKDLTHLGAFHNWVEKSFPKEIAAGKRSRHLWRIDNLAGKKYLLVLSQTQPDLLQLSTYGVPGTAQVKSYDQFLDQLHEGQTLQFRLTANPSYSVIKPGERQGRIYPHVTVAQQRKWLASRAENLGFHFIGQDKADFSSKVPDHFAFDVMSRDWPILYRKGGHRIKLSRVTFEGLLQVADLERFKETLIHGIGREKAFGMGLMTVIPKE</sequence>
<dbReference type="Pfam" id="PF08798">
    <property type="entry name" value="CRISPR_assoc"/>
    <property type="match status" value="1"/>
</dbReference>
<dbReference type="NCBIfam" id="TIGR01907">
    <property type="entry name" value="casE_Cse3"/>
    <property type="match status" value="1"/>
</dbReference>
<protein>
    <submittedName>
        <fullName evidence="1">Type I-E CRISPR-associated protein Cas6/Cse3/CasE</fullName>
    </submittedName>
</protein>
<dbReference type="RefSeq" id="WP_121977776.1">
    <property type="nucleotide sequence ID" value="NZ_JBHTLH010000005.1"/>
</dbReference>
<keyword evidence="2" id="KW-1185">Reference proteome</keyword>
<gene>
    <name evidence="1" type="primary">cas6e</name>
    <name evidence="1" type="ORF">ACFQ22_02170</name>
</gene>
<name>A0ABW3PF15_9LACO</name>
<organism evidence="1 2">
    <name type="scientific">Lentilactobacillus raoultii</name>
    <dbReference type="NCBI Taxonomy" id="1987503"/>
    <lineage>
        <taxon>Bacteria</taxon>
        <taxon>Bacillati</taxon>
        <taxon>Bacillota</taxon>
        <taxon>Bacilli</taxon>
        <taxon>Lactobacillales</taxon>
        <taxon>Lactobacillaceae</taxon>
        <taxon>Lentilactobacillus</taxon>
    </lineage>
</organism>
<reference evidence="2" key="1">
    <citation type="journal article" date="2019" name="Int. J. Syst. Evol. Microbiol.">
        <title>The Global Catalogue of Microorganisms (GCM) 10K type strain sequencing project: providing services to taxonomists for standard genome sequencing and annotation.</title>
        <authorList>
            <consortium name="The Broad Institute Genomics Platform"/>
            <consortium name="The Broad Institute Genome Sequencing Center for Infectious Disease"/>
            <person name="Wu L."/>
            <person name="Ma J."/>
        </authorList>
    </citation>
    <scope>NUCLEOTIDE SEQUENCE [LARGE SCALE GENOMIC DNA]</scope>
    <source>
        <strain evidence="2">CCUG 71848</strain>
    </source>
</reference>
<dbReference type="Proteomes" id="UP001597156">
    <property type="component" value="Unassembled WGS sequence"/>
</dbReference>
<dbReference type="SUPFAM" id="SSF117987">
    <property type="entry name" value="CRISPR-associated protein"/>
    <property type="match status" value="2"/>
</dbReference>